<evidence type="ECO:0000256" key="15">
    <source>
        <dbReference type="ARBA" id="ARBA00023136"/>
    </source>
</evidence>
<evidence type="ECO:0000256" key="5">
    <source>
        <dbReference type="ARBA" id="ARBA00022640"/>
    </source>
</evidence>
<evidence type="ECO:0000256" key="11">
    <source>
        <dbReference type="ARBA" id="ARBA00022842"/>
    </source>
</evidence>
<sequence length="302" mass="33970">MGKNEKVLQNKDIVIIVMGPTGAGKSTFINSVLQREFMTVGKTQDSCTSEIQSASISPIPGFPDLKDRRIIIVDTPGFDDTYKSDREILEKIAKWLEGFYKDGRAILGGVIYVHDLSNDRFGGGVRRNLEVFRKMCGNKALGKVVITTTKGRKLSMLKHPNNSSLAHERRRELTDGHWRDLVKNGASVRDFRDTHDSAWAIVDSILSRLRLTNLIDIYMQIQKELVDEGKGIPETEAGKELRNTLKDALKMQGQLETASAADGNEAALQEAENTIERLLSQIHELKIPFSLKMKRLFGFRNR</sequence>
<dbReference type="HOGENOM" id="CLU_018003_0_0_1"/>
<keyword evidence="6" id="KW-0812">Transmembrane</keyword>
<evidence type="ECO:0000259" key="18">
    <source>
        <dbReference type="Pfam" id="PF04548"/>
    </source>
</evidence>
<keyword evidence="3" id="KW-0813">Transport</keyword>
<reference evidence="20" key="1">
    <citation type="journal article" date="2014" name="Proc. Natl. Acad. Sci. U.S.A.">
        <title>Extensive sampling of basidiomycete genomes demonstrates inadequacy of the white-rot/brown-rot paradigm for wood decay fungi.</title>
        <authorList>
            <person name="Riley R."/>
            <person name="Salamov A.A."/>
            <person name="Brown D.W."/>
            <person name="Nagy L.G."/>
            <person name="Floudas D."/>
            <person name="Held B.W."/>
            <person name="Levasseur A."/>
            <person name="Lombard V."/>
            <person name="Morin E."/>
            <person name="Otillar R."/>
            <person name="Lindquist E.A."/>
            <person name="Sun H."/>
            <person name="LaButti K.M."/>
            <person name="Schmutz J."/>
            <person name="Jabbour D."/>
            <person name="Luo H."/>
            <person name="Baker S.E."/>
            <person name="Pisabarro A.G."/>
            <person name="Walton J.D."/>
            <person name="Blanchette R.A."/>
            <person name="Henrissat B."/>
            <person name="Martin F."/>
            <person name="Cullen D."/>
            <person name="Hibbett D.S."/>
            <person name="Grigoriev I.V."/>
        </authorList>
    </citation>
    <scope>NUCLEOTIDE SEQUENCE [LARGE SCALE GENOMIC DNA]</scope>
    <source>
        <strain evidence="20">CBS 339.88</strain>
    </source>
</reference>
<dbReference type="Pfam" id="PF04548">
    <property type="entry name" value="AIG1"/>
    <property type="match status" value="1"/>
</dbReference>
<evidence type="ECO:0000256" key="17">
    <source>
        <dbReference type="SAM" id="Coils"/>
    </source>
</evidence>
<keyword evidence="12" id="KW-0653">Protein transport</keyword>
<keyword evidence="7" id="KW-0479">Metal-binding</keyword>
<dbReference type="EMBL" id="KL142382">
    <property type="protein sequence ID" value="KDR74821.1"/>
    <property type="molecule type" value="Genomic_DNA"/>
</dbReference>
<name>A0A067SVA4_GALM3</name>
<dbReference type="PANTHER" id="PTHR10903">
    <property type="entry name" value="GTPASE, IMAP FAMILY MEMBER-RELATED"/>
    <property type="match status" value="1"/>
</dbReference>
<dbReference type="GO" id="GO:0005525">
    <property type="term" value="F:GTP binding"/>
    <property type="evidence" value="ECO:0007669"/>
    <property type="project" value="UniProtKB-KW"/>
</dbReference>
<dbReference type="SUPFAM" id="SSF52540">
    <property type="entry name" value="P-loop containing nucleoside triphosphate hydrolases"/>
    <property type="match status" value="1"/>
</dbReference>
<evidence type="ECO:0000256" key="2">
    <source>
        <dbReference type="ARBA" id="ARBA00004167"/>
    </source>
</evidence>
<evidence type="ECO:0000256" key="4">
    <source>
        <dbReference type="ARBA" id="ARBA00022528"/>
    </source>
</evidence>
<feature type="domain" description="AIG1-type G" evidence="18">
    <location>
        <begin position="15"/>
        <end position="155"/>
    </location>
</feature>
<dbReference type="AlphaFoldDB" id="A0A067SVA4"/>
<evidence type="ECO:0000256" key="6">
    <source>
        <dbReference type="ARBA" id="ARBA00022692"/>
    </source>
</evidence>
<evidence type="ECO:0000256" key="9">
    <source>
        <dbReference type="ARBA" id="ARBA00022801"/>
    </source>
</evidence>
<keyword evidence="13" id="KW-1133">Transmembrane helix</keyword>
<protein>
    <recommendedName>
        <fullName evidence="18">AIG1-type G domain-containing protein</fullName>
    </recommendedName>
</protein>
<comment type="cofactor">
    <cofactor evidence="1">
        <name>Mg(2+)</name>
        <dbReference type="ChEBI" id="CHEBI:18420"/>
    </cofactor>
</comment>
<dbReference type="GO" id="GO:0046872">
    <property type="term" value="F:metal ion binding"/>
    <property type="evidence" value="ECO:0007669"/>
    <property type="project" value="UniProtKB-KW"/>
</dbReference>
<keyword evidence="10" id="KW-1002">Plastid outer membrane</keyword>
<proteinExistence type="predicted"/>
<accession>A0A067SVA4</accession>
<dbReference type="Proteomes" id="UP000027222">
    <property type="component" value="Unassembled WGS sequence"/>
</dbReference>
<keyword evidence="17" id="KW-0175">Coiled coil</keyword>
<evidence type="ECO:0000256" key="3">
    <source>
        <dbReference type="ARBA" id="ARBA00022448"/>
    </source>
</evidence>
<keyword evidence="8" id="KW-0547">Nucleotide-binding</keyword>
<evidence type="ECO:0000256" key="14">
    <source>
        <dbReference type="ARBA" id="ARBA00023134"/>
    </source>
</evidence>
<keyword evidence="15" id="KW-0472">Membrane</keyword>
<gene>
    <name evidence="19" type="ORF">GALMADRAFT_249717</name>
</gene>
<keyword evidence="20" id="KW-1185">Reference proteome</keyword>
<keyword evidence="11" id="KW-0460">Magnesium</keyword>
<keyword evidence="9" id="KW-0378">Hydrolase</keyword>
<evidence type="ECO:0000256" key="12">
    <source>
        <dbReference type="ARBA" id="ARBA00022927"/>
    </source>
</evidence>
<keyword evidence="4" id="KW-0150">Chloroplast</keyword>
<keyword evidence="14" id="KW-0342">GTP-binding</keyword>
<feature type="coiled-coil region" evidence="17">
    <location>
        <begin position="261"/>
        <end position="288"/>
    </location>
</feature>
<comment type="subcellular location">
    <subcellularLocation>
        <location evidence="2">Membrane</location>
        <topology evidence="2">Single-pass membrane protein</topology>
    </subcellularLocation>
    <subcellularLocation>
        <location evidence="16">Plastid</location>
        <location evidence="16">Chloroplast outer membrane</location>
    </subcellularLocation>
</comment>
<dbReference type="Gene3D" id="3.40.50.300">
    <property type="entry name" value="P-loop containing nucleotide triphosphate hydrolases"/>
    <property type="match status" value="1"/>
</dbReference>
<dbReference type="PANTHER" id="PTHR10903:SF135">
    <property type="entry name" value="TRANSLOCASE OF CHLOROPLAST 120, CHLOROPLASTIC-RELATED"/>
    <property type="match status" value="1"/>
</dbReference>
<evidence type="ECO:0000313" key="19">
    <source>
        <dbReference type="EMBL" id="KDR74821.1"/>
    </source>
</evidence>
<dbReference type="OrthoDB" id="8954335at2759"/>
<evidence type="ECO:0000256" key="13">
    <source>
        <dbReference type="ARBA" id="ARBA00022989"/>
    </source>
</evidence>
<evidence type="ECO:0000256" key="10">
    <source>
        <dbReference type="ARBA" id="ARBA00022805"/>
    </source>
</evidence>
<dbReference type="InterPro" id="IPR027417">
    <property type="entry name" value="P-loop_NTPase"/>
</dbReference>
<evidence type="ECO:0000256" key="1">
    <source>
        <dbReference type="ARBA" id="ARBA00001946"/>
    </source>
</evidence>
<evidence type="ECO:0000256" key="7">
    <source>
        <dbReference type="ARBA" id="ARBA00022723"/>
    </source>
</evidence>
<organism evidence="19 20">
    <name type="scientific">Galerina marginata (strain CBS 339.88)</name>
    <dbReference type="NCBI Taxonomy" id="685588"/>
    <lineage>
        <taxon>Eukaryota</taxon>
        <taxon>Fungi</taxon>
        <taxon>Dikarya</taxon>
        <taxon>Basidiomycota</taxon>
        <taxon>Agaricomycotina</taxon>
        <taxon>Agaricomycetes</taxon>
        <taxon>Agaricomycetidae</taxon>
        <taxon>Agaricales</taxon>
        <taxon>Agaricineae</taxon>
        <taxon>Strophariaceae</taxon>
        <taxon>Galerina</taxon>
    </lineage>
</organism>
<dbReference type="STRING" id="685588.A0A067SVA4"/>
<dbReference type="GO" id="GO:0016787">
    <property type="term" value="F:hydrolase activity"/>
    <property type="evidence" value="ECO:0007669"/>
    <property type="project" value="UniProtKB-KW"/>
</dbReference>
<evidence type="ECO:0000256" key="8">
    <source>
        <dbReference type="ARBA" id="ARBA00022741"/>
    </source>
</evidence>
<keyword evidence="5" id="KW-0934">Plastid</keyword>
<dbReference type="InterPro" id="IPR006703">
    <property type="entry name" value="G_AIG1"/>
</dbReference>
<evidence type="ECO:0000313" key="20">
    <source>
        <dbReference type="Proteomes" id="UP000027222"/>
    </source>
</evidence>
<dbReference type="CDD" id="cd00882">
    <property type="entry name" value="Ras_like_GTPase"/>
    <property type="match status" value="1"/>
</dbReference>
<dbReference type="GO" id="GO:0015031">
    <property type="term" value="P:protein transport"/>
    <property type="evidence" value="ECO:0007669"/>
    <property type="project" value="UniProtKB-KW"/>
</dbReference>
<dbReference type="GO" id="GO:0016020">
    <property type="term" value="C:membrane"/>
    <property type="evidence" value="ECO:0007669"/>
    <property type="project" value="UniProtKB-SubCell"/>
</dbReference>
<dbReference type="InterPro" id="IPR045058">
    <property type="entry name" value="GIMA/IAN/Toc"/>
</dbReference>
<evidence type="ECO:0000256" key="16">
    <source>
        <dbReference type="ARBA" id="ARBA00024013"/>
    </source>
</evidence>